<dbReference type="RefSeq" id="WP_265677681.1">
    <property type="nucleotide sequence ID" value="NZ_JAKRRY010000057.1"/>
</dbReference>
<feature type="coiled-coil region" evidence="1">
    <location>
        <begin position="208"/>
        <end position="235"/>
    </location>
</feature>
<name>A0A9X3CSU4_9VIBR</name>
<dbReference type="GO" id="GO:0009982">
    <property type="term" value="F:pseudouridine synthase activity"/>
    <property type="evidence" value="ECO:0007669"/>
    <property type="project" value="InterPro"/>
</dbReference>
<proteinExistence type="predicted"/>
<evidence type="ECO:0000313" key="3">
    <source>
        <dbReference type="EMBL" id="MCW8349032.1"/>
    </source>
</evidence>
<feature type="domain" description="Pseudouridine synthase RsuA/RluA-like" evidence="2">
    <location>
        <begin position="365"/>
        <end position="512"/>
    </location>
</feature>
<dbReference type="GO" id="GO:0000455">
    <property type="term" value="P:enzyme-directed rRNA pseudouridine synthesis"/>
    <property type="evidence" value="ECO:0007669"/>
    <property type="project" value="TreeGrafter"/>
</dbReference>
<comment type="caution">
    <text evidence="3">The sequence shown here is derived from an EMBL/GenBank/DDBJ whole genome shotgun (WGS) entry which is preliminary data.</text>
</comment>
<dbReference type="AlphaFoldDB" id="A0A9X3CSU4"/>
<accession>A0A9X3CSU4</accession>
<dbReference type="CDD" id="cd02869">
    <property type="entry name" value="PseudoU_synth_RluA_like"/>
    <property type="match status" value="1"/>
</dbReference>
<dbReference type="InterPro" id="IPR006145">
    <property type="entry name" value="PsdUridine_synth_RsuA/RluA"/>
</dbReference>
<sequence length="559" mass="62616">MHTPEHCFTPFKSSIDEYSLPERFTYPFYYTPHPLGLLAATELQGHLCTQSEWQHNFGLEGEVEGAIGKMFGVLVVKNSQGDIGYLSAFSGKVADQNLLPGFVPPVFDMLAQDSFFHAGQDEINQLSHQINALEAAPELASVRLTLQEVTQAADDALKAHRSYMVEGRKARKVKRAEAAELPDEERQALKQQLSQASVIEKLQLRDLKLSWEARIAAAQSELNGLNDKINPLKQARKALSAGLQQQLFDQYQFLNANGKEKNLGELFAKTTQGVPPAAAGECAAPKLLQYAFKNGMTPLALAEFWWGLPPKSSIRQHKNYYPACQGKCHPILTHMLEGLEVDDNPLLKNPAEGKAVDILYQDEDMAVVHKPAEFLSVPGKTIEDSVYLRMKQTFPDATGPLIVHRLDMSTSGLMVIAISKRANKSLQKQFIQRTVEKRYVALIDGVLEENEGRIALPMRGDLDDRPRQLICFEHGKPAETTWQVIERKNNQTKVYLSPKTGRTHQLRVHCAHALGLHMPIVGDDLYGKTANRLHLHAELLILDHPITHERMTFQVEAEF</sequence>
<dbReference type="EMBL" id="JAKRRY010000057">
    <property type="protein sequence ID" value="MCW8349032.1"/>
    <property type="molecule type" value="Genomic_DNA"/>
</dbReference>
<dbReference type="SUPFAM" id="SSF55120">
    <property type="entry name" value="Pseudouridine synthase"/>
    <property type="match status" value="1"/>
</dbReference>
<protein>
    <submittedName>
        <fullName evidence="3">Pseudouridine synthase</fullName>
    </submittedName>
</protein>
<dbReference type="Gene3D" id="3.30.2350.10">
    <property type="entry name" value="Pseudouridine synthase"/>
    <property type="match status" value="1"/>
</dbReference>
<dbReference type="GO" id="GO:0140098">
    <property type="term" value="F:catalytic activity, acting on RNA"/>
    <property type="evidence" value="ECO:0007669"/>
    <property type="project" value="UniProtKB-ARBA"/>
</dbReference>
<evidence type="ECO:0000313" key="4">
    <source>
        <dbReference type="Proteomes" id="UP001155587"/>
    </source>
</evidence>
<dbReference type="GO" id="GO:0003723">
    <property type="term" value="F:RNA binding"/>
    <property type="evidence" value="ECO:0007669"/>
    <property type="project" value="InterPro"/>
</dbReference>
<dbReference type="PROSITE" id="PS01129">
    <property type="entry name" value="PSI_RLU"/>
    <property type="match status" value="1"/>
</dbReference>
<dbReference type="InterPro" id="IPR050188">
    <property type="entry name" value="RluA_PseudoU_synthase"/>
</dbReference>
<organism evidence="3 4">
    <name type="scientific">Vibrio qingdaonensis</name>
    <dbReference type="NCBI Taxonomy" id="2829491"/>
    <lineage>
        <taxon>Bacteria</taxon>
        <taxon>Pseudomonadati</taxon>
        <taxon>Pseudomonadota</taxon>
        <taxon>Gammaproteobacteria</taxon>
        <taxon>Vibrionales</taxon>
        <taxon>Vibrionaceae</taxon>
        <taxon>Vibrio</taxon>
    </lineage>
</organism>
<dbReference type="PANTHER" id="PTHR21600:SF89">
    <property type="entry name" value="RIBOSOMAL LARGE SUBUNIT PSEUDOURIDINE SYNTHASE A"/>
    <property type="match status" value="1"/>
</dbReference>
<dbReference type="InterPro" id="IPR020103">
    <property type="entry name" value="PsdUridine_synth_cat_dom_sf"/>
</dbReference>
<gene>
    <name evidence="3" type="ORF">MD535_23865</name>
</gene>
<evidence type="ECO:0000259" key="2">
    <source>
        <dbReference type="Pfam" id="PF00849"/>
    </source>
</evidence>
<keyword evidence="1" id="KW-0175">Coiled coil</keyword>
<evidence type="ECO:0000256" key="1">
    <source>
        <dbReference type="SAM" id="Coils"/>
    </source>
</evidence>
<dbReference type="InterPro" id="IPR006224">
    <property type="entry name" value="PsdUridine_synth_RluA-like_CS"/>
</dbReference>
<keyword evidence="4" id="KW-1185">Reference proteome</keyword>
<dbReference type="Proteomes" id="UP001155587">
    <property type="component" value="Unassembled WGS sequence"/>
</dbReference>
<dbReference type="Pfam" id="PF00849">
    <property type="entry name" value="PseudoU_synth_2"/>
    <property type="match status" value="1"/>
</dbReference>
<dbReference type="PANTHER" id="PTHR21600">
    <property type="entry name" value="MITOCHONDRIAL RNA PSEUDOURIDINE SYNTHASE"/>
    <property type="match status" value="1"/>
</dbReference>
<reference evidence="3" key="1">
    <citation type="submission" date="2022-02" db="EMBL/GenBank/DDBJ databases">
        <title>Vibrio sp. nov, a new bacterium isolated from seawater.</title>
        <authorList>
            <person name="Yuan Y."/>
        </authorList>
    </citation>
    <scope>NUCLEOTIDE SEQUENCE</scope>
    <source>
        <strain evidence="3">ZSDZ65</strain>
    </source>
</reference>